<organism evidence="2">
    <name type="scientific">Salvia splendens</name>
    <name type="common">Scarlet sage</name>
    <dbReference type="NCBI Taxonomy" id="180675"/>
    <lineage>
        <taxon>Eukaryota</taxon>
        <taxon>Viridiplantae</taxon>
        <taxon>Streptophyta</taxon>
        <taxon>Embryophyta</taxon>
        <taxon>Tracheophyta</taxon>
        <taxon>Spermatophyta</taxon>
        <taxon>Magnoliopsida</taxon>
        <taxon>eudicotyledons</taxon>
        <taxon>Gunneridae</taxon>
        <taxon>Pentapetalae</taxon>
        <taxon>asterids</taxon>
        <taxon>lamiids</taxon>
        <taxon>Lamiales</taxon>
        <taxon>Lamiaceae</taxon>
        <taxon>Nepetoideae</taxon>
        <taxon>Mentheae</taxon>
        <taxon>Salviinae</taxon>
        <taxon>Salvia</taxon>
        <taxon>Salvia subgen. Calosphace</taxon>
        <taxon>core Calosphace</taxon>
    </lineage>
</organism>
<sequence>MSHNADRTRRAWSGREELFLLGIMKELVATGWKSDNGFRSGYQMKAEEVMRREFPGTDLKANPHIQSRIHTWNKSFYALSKILDRSGVGFNVHGDYKIDVSDDQWSEIVKADGAVRSLRNKSWPYYEDWKIIFGKDRANGTGAEDMLDAYNDLEPIEHVETTGAGLDFDFGLHAFLGGDAGLHRDSPTVMSDSGFSRARESPTTETSSKKRKTRDAGLEGLVEVIGKMHEATNARLEYLGNRIGYEFDLTKARKDVFELVSNINGIILAEVFDASDFILEKVERMDFFMSLPEVARHAYVFRALGKYGAK</sequence>
<dbReference type="EMBL" id="PNBA02000001">
    <property type="protein sequence ID" value="KAG6436602.1"/>
    <property type="molecule type" value="Genomic_DNA"/>
</dbReference>
<dbReference type="PANTHER" id="PTHR46250:SF15">
    <property type="entry name" value="OS01G0523800 PROTEIN"/>
    <property type="match status" value="1"/>
</dbReference>
<keyword evidence="3" id="KW-1185">Reference proteome</keyword>
<feature type="region of interest" description="Disordered" evidence="1">
    <location>
        <begin position="190"/>
        <end position="215"/>
    </location>
</feature>
<evidence type="ECO:0008006" key="4">
    <source>
        <dbReference type="Google" id="ProtNLM"/>
    </source>
</evidence>
<name>A0A8X9ABZ4_SALSN</name>
<proteinExistence type="predicted"/>
<dbReference type="AlphaFoldDB" id="A0A8X9ABZ4"/>
<dbReference type="PANTHER" id="PTHR46250">
    <property type="entry name" value="MYB/SANT-LIKE DNA-BINDING DOMAIN PROTEIN-RELATED"/>
    <property type="match status" value="1"/>
</dbReference>
<gene>
    <name evidence="2" type="ORF">SASPL_101503</name>
</gene>
<evidence type="ECO:0000313" key="3">
    <source>
        <dbReference type="Proteomes" id="UP000298416"/>
    </source>
</evidence>
<comment type="caution">
    <text evidence="2">The sequence shown here is derived from an EMBL/GenBank/DDBJ whole genome shotgun (WGS) entry which is preliminary data.</text>
</comment>
<dbReference type="Proteomes" id="UP000298416">
    <property type="component" value="Unassembled WGS sequence"/>
</dbReference>
<evidence type="ECO:0000256" key="1">
    <source>
        <dbReference type="SAM" id="MobiDB-lite"/>
    </source>
</evidence>
<reference evidence="2" key="1">
    <citation type="submission" date="2018-01" db="EMBL/GenBank/DDBJ databases">
        <authorList>
            <person name="Mao J.F."/>
        </authorList>
    </citation>
    <scope>NUCLEOTIDE SEQUENCE</scope>
    <source>
        <strain evidence="2">Huo1</strain>
        <tissue evidence="2">Leaf</tissue>
    </source>
</reference>
<accession>A0A8X9ABZ4</accession>
<reference evidence="2" key="2">
    <citation type="submission" date="2020-08" db="EMBL/GenBank/DDBJ databases">
        <title>Plant Genome Project.</title>
        <authorList>
            <person name="Zhang R.-G."/>
        </authorList>
    </citation>
    <scope>NUCLEOTIDE SEQUENCE</scope>
    <source>
        <strain evidence="2">Huo1</strain>
        <tissue evidence="2">Leaf</tissue>
    </source>
</reference>
<evidence type="ECO:0000313" key="2">
    <source>
        <dbReference type="EMBL" id="KAG6436602.1"/>
    </source>
</evidence>
<protein>
    <recommendedName>
        <fullName evidence="4">Myb/SANT-like domain-containing protein</fullName>
    </recommendedName>
</protein>